<evidence type="ECO:0000256" key="5">
    <source>
        <dbReference type="ARBA" id="ARBA00023136"/>
    </source>
</evidence>
<accession>A0A3M7M3T4</accession>
<evidence type="ECO:0000256" key="2">
    <source>
        <dbReference type="ARBA" id="ARBA00009012"/>
    </source>
</evidence>
<dbReference type="GO" id="GO:0016020">
    <property type="term" value="C:membrane"/>
    <property type="evidence" value="ECO:0007669"/>
    <property type="project" value="UniProtKB-SubCell"/>
</dbReference>
<evidence type="ECO:0000313" key="8">
    <source>
        <dbReference type="Proteomes" id="UP000265663"/>
    </source>
</evidence>
<comment type="similarity">
    <text evidence="2">Belongs to the TMEM19 family.</text>
</comment>
<feature type="transmembrane region" description="Helical" evidence="6">
    <location>
        <begin position="29"/>
        <end position="56"/>
    </location>
</feature>
<keyword evidence="5 6" id="KW-0472">Membrane</keyword>
<comment type="subcellular location">
    <subcellularLocation>
        <location evidence="1">Membrane</location>
        <topology evidence="1">Multi-pass membrane protein</topology>
    </subcellularLocation>
</comment>
<evidence type="ECO:0000256" key="1">
    <source>
        <dbReference type="ARBA" id="ARBA00004141"/>
    </source>
</evidence>
<keyword evidence="8" id="KW-1185">Reference proteome</keyword>
<gene>
    <name evidence="7" type="ORF">GMOD_00003056</name>
</gene>
<dbReference type="PANTHER" id="PTHR13353">
    <property type="entry name" value="TRANSMEMBRANE PROTEIN 19"/>
    <property type="match status" value="1"/>
</dbReference>
<organism evidence="7 8">
    <name type="scientific">Pyrenophora seminiperda CCB06</name>
    <dbReference type="NCBI Taxonomy" id="1302712"/>
    <lineage>
        <taxon>Eukaryota</taxon>
        <taxon>Fungi</taxon>
        <taxon>Dikarya</taxon>
        <taxon>Ascomycota</taxon>
        <taxon>Pezizomycotina</taxon>
        <taxon>Dothideomycetes</taxon>
        <taxon>Pleosporomycetidae</taxon>
        <taxon>Pleosporales</taxon>
        <taxon>Pleosporineae</taxon>
        <taxon>Pleosporaceae</taxon>
        <taxon>Pyrenophora</taxon>
    </lineage>
</organism>
<name>A0A3M7M3T4_9PLEO</name>
<sequence>MKPILAVPATAALVYRAYSRKSLTPVGIFAAFATAVVHAVHPWSVFFALLGVFFLAGSSVTKVKHEIKAKLTQSATGATGGEGTRNHVQVIANSGVASVLILLHLFQLKQEGRYEDEDLCWKRGSDALVVGIVANYAAVAADTFSSELGILSKTKPRLITAPWRVVPPGTNGGVTATGLGAGLLGSFILSTTSTLLVPFCKDWTFTTKINYTLALTTAGFCGTLLDSLLGALFQASVVDVHSGKIVEGEGGKRVLVHSSNPMHLSKTGQVRSKISSHAEGKDGIAKTSGVDMAVSTKASETMLKAGASGNAVADSQHESRKIEVGSDLLDNNAVNILMAGLSLRFVPNKVHPTQTIRESSAPSCPGVHDTLRSRLGQTATAGPKSSSTAPVAITSAHPLEARLVQWRDTQDRLKMQMLRRQFGIAEPVRRGMELKITEEGEWRPAELGGSCGVHRDILQGRDCEIGWEDVFTGNELSGVKDFHTEMEHKLKMNW</sequence>
<dbReference type="InterPro" id="IPR002794">
    <property type="entry name" value="DUF92_TMEM19"/>
</dbReference>
<proteinExistence type="inferred from homology"/>
<dbReference type="Pfam" id="PF01940">
    <property type="entry name" value="DUF92"/>
    <property type="match status" value="1"/>
</dbReference>
<dbReference type="PANTHER" id="PTHR13353:SF5">
    <property type="entry name" value="TRANSMEMBRANE PROTEIN 19"/>
    <property type="match status" value="1"/>
</dbReference>
<dbReference type="EMBL" id="KE747817">
    <property type="protein sequence ID" value="RMZ69132.1"/>
    <property type="molecule type" value="Genomic_DNA"/>
</dbReference>
<evidence type="ECO:0000313" key="7">
    <source>
        <dbReference type="EMBL" id="RMZ69132.1"/>
    </source>
</evidence>
<protein>
    <submittedName>
        <fullName evidence="7">Integral membrane DUF92</fullName>
    </submittedName>
</protein>
<reference evidence="7 8" key="1">
    <citation type="journal article" date="2014" name="PLoS ONE">
        <title>De novo Genome Assembly of the Fungal Plant Pathogen Pyrenophora semeniperda.</title>
        <authorList>
            <person name="Soliai M.M."/>
            <person name="Meyer S.E."/>
            <person name="Udall J.A."/>
            <person name="Elzinga D.E."/>
            <person name="Hermansen R.A."/>
            <person name="Bodily P.M."/>
            <person name="Hart A.A."/>
            <person name="Coleman C.E."/>
        </authorList>
    </citation>
    <scope>NUCLEOTIDE SEQUENCE [LARGE SCALE GENOMIC DNA]</scope>
    <source>
        <strain evidence="7 8">CCB06</strain>
        <tissue evidence="7">Mycelium</tissue>
    </source>
</reference>
<dbReference type="OrthoDB" id="15001at2759"/>
<dbReference type="Pfam" id="PF05348">
    <property type="entry name" value="UMP1"/>
    <property type="match status" value="1"/>
</dbReference>
<evidence type="ECO:0000256" key="3">
    <source>
        <dbReference type="ARBA" id="ARBA00022692"/>
    </source>
</evidence>
<evidence type="ECO:0000256" key="6">
    <source>
        <dbReference type="SAM" id="Phobius"/>
    </source>
</evidence>
<keyword evidence="3 6" id="KW-0812">Transmembrane</keyword>
<evidence type="ECO:0000256" key="4">
    <source>
        <dbReference type="ARBA" id="ARBA00022989"/>
    </source>
</evidence>
<dbReference type="AlphaFoldDB" id="A0A3M7M3T4"/>
<keyword evidence="4 6" id="KW-1133">Transmembrane helix</keyword>
<dbReference type="Proteomes" id="UP000265663">
    <property type="component" value="Unassembled WGS sequence"/>
</dbReference>